<keyword evidence="2" id="KW-1185">Reference proteome</keyword>
<evidence type="ECO:0000313" key="1">
    <source>
        <dbReference type="EMBL" id="KAK0472314.1"/>
    </source>
</evidence>
<proteinExistence type="predicted"/>
<evidence type="ECO:0000313" key="2">
    <source>
        <dbReference type="Proteomes" id="UP001175227"/>
    </source>
</evidence>
<dbReference type="AlphaFoldDB" id="A0AA39NUY0"/>
<accession>A0AA39NUY0</accession>
<protein>
    <submittedName>
        <fullName evidence="1">Uncharacterized protein</fullName>
    </submittedName>
</protein>
<organism evidence="1 2">
    <name type="scientific">Armillaria novae-zelandiae</name>
    <dbReference type="NCBI Taxonomy" id="153914"/>
    <lineage>
        <taxon>Eukaryota</taxon>
        <taxon>Fungi</taxon>
        <taxon>Dikarya</taxon>
        <taxon>Basidiomycota</taxon>
        <taxon>Agaricomycotina</taxon>
        <taxon>Agaricomycetes</taxon>
        <taxon>Agaricomycetidae</taxon>
        <taxon>Agaricales</taxon>
        <taxon>Marasmiineae</taxon>
        <taxon>Physalacriaceae</taxon>
        <taxon>Armillaria</taxon>
    </lineage>
</organism>
<sequence length="164" mass="18481">MDDIDDSGPTPGSPFLWQDDSIPAARTPYFQPTATLRYYSQTTKCGVYCSGMTRRHGEDRFYSPHAHRFLAGTAILFDLANFAHDDDYGIVQALQDSGGGINTYELNHGLVVYHRRLRCLPLKCRRPSLQRRLRLLSPIHGLCGVSASCRHCRAHEPASLHPQR</sequence>
<comment type="caution">
    <text evidence="1">The sequence shown here is derived from an EMBL/GenBank/DDBJ whole genome shotgun (WGS) entry which is preliminary data.</text>
</comment>
<dbReference type="Proteomes" id="UP001175227">
    <property type="component" value="Unassembled WGS sequence"/>
</dbReference>
<name>A0AA39NUY0_9AGAR</name>
<dbReference type="EMBL" id="JAUEPR010000041">
    <property type="protein sequence ID" value="KAK0472314.1"/>
    <property type="molecule type" value="Genomic_DNA"/>
</dbReference>
<reference evidence="1" key="1">
    <citation type="submission" date="2023-06" db="EMBL/GenBank/DDBJ databases">
        <authorList>
            <consortium name="Lawrence Berkeley National Laboratory"/>
            <person name="Ahrendt S."/>
            <person name="Sahu N."/>
            <person name="Indic B."/>
            <person name="Wong-Bajracharya J."/>
            <person name="Merenyi Z."/>
            <person name="Ke H.-M."/>
            <person name="Monk M."/>
            <person name="Kocsube S."/>
            <person name="Drula E."/>
            <person name="Lipzen A."/>
            <person name="Balint B."/>
            <person name="Henrissat B."/>
            <person name="Andreopoulos B."/>
            <person name="Martin F.M."/>
            <person name="Harder C.B."/>
            <person name="Rigling D."/>
            <person name="Ford K.L."/>
            <person name="Foster G.D."/>
            <person name="Pangilinan J."/>
            <person name="Papanicolaou A."/>
            <person name="Barry K."/>
            <person name="LaButti K."/>
            <person name="Viragh M."/>
            <person name="Koriabine M."/>
            <person name="Yan M."/>
            <person name="Riley R."/>
            <person name="Champramary S."/>
            <person name="Plett K.L."/>
            <person name="Tsai I.J."/>
            <person name="Slot J."/>
            <person name="Sipos G."/>
            <person name="Plett J."/>
            <person name="Nagy L.G."/>
            <person name="Grigoriev I.V."/>
        </authorList>
    </citation>
    <scope>NUCLEOTIDE SEQUENCE</scope>
    <source>
        <strain evidence="1">ICMP 16352</strain>
    </source>
</reference>
<gene>
    <name evidence="1" type="ORF">IW261DRAFT_1508068</name>
</gene>